<comment type="caution">
    <text evidence="2">The sequence shown here is derived from an EMBL/GenBank/DDBJ whole genome shotgun (WGS) entry which is preliminary data.</text>
</comment>
<organism evidence="2 3">
    <name type="scientific">Pseudopithomyces chartarum</name>
    <dbReference type="NCBI Taxonomy" id="1892770"/>
    <lineage>
        <taxon>Eukaryota</taxon>
        <taxon>Fungi</taxon>
        <taxon>Dikarya</taxon>
        <taxon>Ascomycota</taxon>
        <taxon>Pezizomycotina</taxon>
        <taxon>Dothideomycetes</taxon>
        <taxon>Pleosporomycetidae</taxon>
        <taxon>Pleosporales</taxon>
        <taxon>Massarineae</taxon>
        <taxon>Didymosphaeriaceae</taxon>
        <taxon>Pseudopithomyces</taxon>
    </lineage>
</organism>
<proteinExistence type="predicted"/>
<evidence type="ECO:0000313" key="3">
    <source>
        <dbReference type="Proteomes" id="UP001280581"/>
    </source>
</evidence>
<feature type="compositionally biased region" description="Acidic residues" evidence="1">
    <location>
        <begin position="262"/>
        <end position="272"/>
    </location>
</feature>
<protein>
    <submittedName>
        <fullName evidence="2">Uncharacterized protein</fullName>
    </submittedName>
</protein>
<dbReference type="Proteomes" id="UP001280581">
    <property type="component" value="Unassembled WGS sequence"/>
</dbReference>
<sequence length="367" mass="41611">MIARARPPTTTLPASLIFTPRELKQYRRFQAQTTLLKPKDQGFLPSAAEYADFQAWLAKRDSGYLSDTPLADIASYVERASGTKEEKGKATICGHALHPSYKDKAERCPVCIVEMHNTFMKVLTVALEDAGGLVAQRWEAADREAPALQAWYTNKLAFIRDIHWLEHIAQDEQEYDKQHQAPRCSEDTAVEPKTAIQAIRLYWDSIEAINTATTASRPSQQKPLRSVVFCSETSFEPGRDQHYFWRKSPRYEAGGKYASSSDCDDQDVEQDTTEVQSSGETCPATAVTKATAARVESEDEEDQCDDYARDQEDDEDDWEDEDESSEEEEDSEDEGDDYDDDDTDADYIVFEYEEVVVEGADFIMFED</sequence>
<name>A0AAN6RDN5_9PLEO</name>
<reference evidence="2 3" key="1">
    <citation type="submission" date="2021-02" db="EMBL/GenBank/DDBJ databases">
        <title>Genome assembly of Pseudopithomyces chartarum.</title>
        <authorList>
            <person name="Jauregui R."/>
            <person name="Singh J."/>
            <person name="Voisey C."/>
        </authorList>
    </citation>
    <scope>NUCLEOTIDE SEQUENCE [LARGE SCALE GENOMIC DNA]</scope>
    <source>
        <strain evidence="2 3">AGR01</strain>
    </source>
</reference>
<gene>
    <name evidence="2" type="ORF">GRF29_112g836925</name>
</gene>
<feature type="compositionally biased region" description="Acidic residues" evidence="1">
    <location>
        <begin position="297"/>
        <end position="347"/>
    </location>
</feature>
<evidence type="ECO:0000256" key="1">
    <source>
        <dbReference type="SAM" id="MobiDB-lite"/>
    </source>
</evidence>
<dbReference type="EMBL" id="WVTA01000011">
    <property type="protein sequence ID" value="KAK3203314.1"/>
    <property type="molecule type" value="Genomic_DNA"/>
</dbReference>
<feature type="compositionally biased region" description="Low complexity" evidence="1">
    <location>
        <begin position="284"/>
        <end position="293"/>
    </location>
</feature>
<dbReference type="AlphaFoldDB" id="A0AAN6RDN5"/>
<keyword evidence="3" id="KW-1185">Reference proteome</keyword>
<accession>A0AAN6RDN5</accession>
<feature type="region of interest" description="Disordered" evidence="1">
    <location>
        <begin position="255"/>
        <end position="347"/>
    </location>
</feature>
<evidence type="ECO:0000313" key="2">
    <source>
        <dbReference type="EMBL" id="KAK3203314.1"/>
    </source>
</evidence>